<dbReference type="EMBL" id="VSSQ01003103">
    <property type="protein sequence ID" value="MPM19071.1"/>
    <property type="molecule type" value="Genomic_DNA"/>
</dbReference>
<dbReference type="InterPro" id="IPR047196">
    <property type="entry name" value="YidC_ALB_C"/>
</dbReference>
<keyword evidence="6 9" id="KW-1133">Transmembrane helix</keyword>
<evidence type="ECO:0000256" key="8">
    <source>
        <dbReference type="ARBA" id="ARBA00023186"/>
    </source>
</evidence>
<feature type="transmembrane region" description="Helical" evidence="9">
    <location>
        <begin position="147"/>
        <end position="168"/>
    </location>
</feature>
<evidence type="ECO:0000259" key="10">
    <source>
        <dbReference type="Pfam" id="PF02096"/>
    </source>
</evidence>
<evidence type="ECO:0000256" key="2">
    <source>
        <dbReference type="ARBA" id="ARBA00022448"/>
    </source>
</evidence>
<evidence type="ECO:0000313" key="11">
    <source>
        <dbReference type="EMBL" id="MPM19071.1"/>
    </source>
</evidence>
<dbReference type="GO" id="GO:0032977">
    <property type="term" value="F:membrane insertase activity"/>
    <property type="evidence" value="ECO:0007669"/>
    <property type="project" value="InterPro"/>
</dbReference>
<dbReference type="AlphaFoldDB" id="A0A644XTH5"/>
<protein>
    <submittedName>
        <fullName evidence="11">Membrane protein insertase YidC 2</fullName>
    </submittedName>
</protein>
<evidence type="ECO:0000256" key="1">
    <source>
        <dbReference type="ARBA" id="ARBA00004651"/>
    </source>
</evidence>
<evidence type="ECO:0000256" key="5">
    <source>
        <dbReference type="ARBA" id="ARBA00022927"/>
    </source>
</evidence>
<gene>
    <name evidence="11" type="primary">yidC2_6</name>
    <name evidence="11" type="ORF">SDC9_65489</name>
</gene>
<dbReference type="PANTHER" id="PTHR12428:SF65">
    <property type="entry name" value="CYTOCHROME C OXIDASE ASSEMBLY PROTEIN COX18, MITOCHONDRIAL"/>
    <property type="match status" value="1"/>
</dbReference>
<dbReference type="Pfam" id="PF02096">
    <property type="entry name" value="60KD_IMP"/>
    <property type="match status" value="1"/>
</dbReference>
<dbReference type="PROSITE" id="PS51257">
    <property type="entry name" value="PROKAR_LIPOPROTEIN"/>
    <property type="match status" value="1"/>
</dbReference>
<keyword evidence="5" id="KW-0653">Protein transport</keyword>
<dbReference type="NCBIfam" id="TIGR03592">
    <property type="entry name" value="yidC_oxa1_cterm"/>
    <property type="match status" value="1"/>
</dbReference>
<evidence type="ECO:0000256" key="6">
    <source>
        <dbReference type="ARBA" id="ARBA00022989"/>
    </source>
</evidence>
<organism evidence="11">
    <name type="scientific">bioreactor metagenome</name>
    <dbReference type="NCBI Taxonomy" id="1076179"/>
    <lineage>
        <taxon>unclassified sequences</taxon>
        <taxon>metagenomes</taxon>
        <taxon>ecological metagenomes</taxon>
    </lineage>
</organism>
<evidence type="ECO:0000256" key="7">
    <source>
        <dbReference type="ARBA" id="ARBA00023136"/>
    </source>
</evidence>
<evidence type="ECO:0000256" key="4">
    <source>
        <dbReference type="ARBA" id="ARBA00022692"/>
    </source>
</evidence>
<dbReference type="InterPro" id="IPR028055">
    <property type="entry name" value="YidC/Oxa/ALB_C"/>
</dbReference>
<keyword evidence="8" id="KW-0143">Chaperone</keyword>
<dbReference type="GO" id="GO:0015031">
    <property type="term" value="P:protein transport"/>
    <property type="evidence" value="ECO:0007669"/>
    <property type="project" value="UniProtKB-KW"/>
</dbReference>
<keyword evidence="7 9" id="KW-0472">Membrane</keyword>
<sequence>MRSMFKKKGKYILLILLLLLLAGCTKVTDSTGKVLAEKIIYTTTTFGDILSESWFTAIFVYPLAQVINILTPSVGVVLAIVLCTVFVNLITLPITASSTAGSQKMQMIQPEMEKINKKYEGKTDERSKMMQAQEVQGLYKKYGIKPLATILGTFITLPIMIAMWQAVIRSYAVATGTFMGVDLQISPLNGLKAGGSAIVIYITFYVLMGIFQYLSISLPKWLAKKKNEDDHKIRSYDKPEKSSAVNTDMMTYSMLALILFMGATWPTAMSVYWMVNSGVMIMKTVFVQHSINKKGI</sequence>
<accession>A0A644XTH5</accession>
<name>A0A644XTH5_9ZZZZ</name>
<dbReference type="InterPro" id="IPR001708">
    <property type="entry name" value="YidC/ALB3/OXA1/COX18"/>
</dbReference>
<keyword evidence="4 9" id="KW-0812">Transmembrane</keyword>
<keyword evidence="2" id="KW-0813">Transport</keyword>
<proteinExistence type="predicted"/>
<feature type="transmembrane region" description="Helical" evidence="9">
    <location>
        <begin position="60"/>
        <end position="87"/>
    </location>
</feature>
<dbReference type="PANTHER" id="PTHR12428">
    <property type="entry name" value="OXA1"/>
    <property type="match status" value="1"/>
</dbReference>
<comment type="subcellular location">
    <subcellularLocation>
        <location evidence="1">Cell membrane</location>
        <topology evidence="1">Multi-pass membrane protein</topology>
    </subcellularLocation>
</comment>
<keyword evidence="3" id="KW-1003">Cell membrane</keyword>
<dbReference type="GO" id="GO:0005886">
    <property type="term" value="C:plasma membrane"/>
    <property type="evidence" value="ECO:0007669"/>
    <property type="project" value="UniProtKB-SubCell"/>
</dbReference>
<feature type="transmembrane region" description="Helical" evidence="9">
    <location>
        <begin position="244"/>
        <end position="265"/>
    </location>
</feature>
<reference evidence="11" key="1">
    <citation type="submission" date="2019-08" db="EMBL/GenBank/DDBJ databases">
        <authorList>
            <person name="Kucharzyk K."/>
            <person name="Murdoch R.W."/>
            <person name="Higgins S."/>
            <person name="Loffler F."/>
        </authorList>
    </citation>
    <scope>NUCLEOTIDE SEQUENCE</scope>
</reference>
<comment type="caution">
    <text evidence="11">The sequence shown here is derived from an EMBL/GenBank/DDBJ whole genome shotgun (WGS) entry which is preliminary data.</text>
</comment>
<evidence type="ECO:0000256" key="3">
    <source>
        <dbReference type="ARBA" id="ARBA00022475"/>
    </source>
</evidence>
<dbReference type="CDD" id="cd20070">
    <property type="entry name" value="5TM_YidC_Alb3"/>
    <property type="match status" value="1"/>
</dbReference>
<feature type="transmembrane region" description="Helical" evidence="9">
    <location>
        <begin position="198"/>
        <end position="223"/>
    </location>
</feature>
<evidence type="ECO:0000256" key="9">
    <source>
        <dbReference type="SAM" id="Phobius"/>
    </source>
</evidence>
<dbReference type="GO" id="GO:0051205">
    <property type="term" value="P:protein insertion into membrane"/>
    <property type="evidence" value="ECO:0007669"/>
    <property type="project" value="TreeGrafter"/>
</dbReference>
<feature type="domain" description="Membrane insertase YidC/Oxa/ALB C-terminal" evidence="10">
    <location>
        <begin position="77"/>
        <end position="288"/>
    </location>
</feature>